<organism evidence="6 7">
    <name type="scientific">Prunus dulcis</name>
    <name type="common">Almond</name>
    <name type="synonym">Amygdalus dulcis</name>
    <dbReference type="NCBI Taxonomy" id="3755"/>
    <lineage>
        <taxon>Eukaryota</taxon>
        <taxon>Viridiplantae</taxon>
        <taxon>Streptophyta</taxon>
        <taxon>Embryophyta</taxon>
        <taxon>Tracheophyta</taxon>
        <taxon>Spermatophyta</taxon>
        <taxon>Magnoliopsida</taxon>
        <taxon>eudicotyledons</taxon>
        <taxon>Gunneridae</taxon>
        <taxon>Pentapetalae</taxon>
        <taxon>rosids</taxon>
        <taxon>fabids</taxon>
        <taxon>Rosales</taxon>
        <taxon>Rosaceae</taxon>
        <taxon>Amygdaloideae</taxon>
        <taxon>Amygdaleae</taxon>
        <taxon>Prunus</taxon>
    </lineage>
</organism>
<evidence type="ECO:0000313" key="7">
    <source>
        <dbReference type="Proteomes" id="UP001054821"/>
    </source>
</evidence>
<gene>
    <name evidence="6" type="ORF">L3X38_032780</name>
</gene>
<evidence type="ECO:0000256" key="2">
    <source>
        <dbReference type="ARBA" id="ARBA00022729"/>
    </source>
</evidence>
<keyword evidence="3" id="KW-0677">Repeat</keyword>
<reference evidence="6 7" key="1">
    <citation type="journal article" date="2022" name="G3 (Bethesda)">
        <title>Whole-genome sequence and methylome profiling of the almond [Prunus dulcis (Mill.) D.A. Webb] cultivar 'Nonpareil'.</title>
        <authorList>
            <person name="D'Amico-Willman K.M."/>
            <person name="Ouma W.Z."/>
            <person name="Meulia T."/>
            <person name="Sideli G.M."/>
            <person name="Gradziel T.M."/>
            <person name="Fresnedo-Ramirez J."/>
        </authorList>
    </citation>
    <scope>NUCLEOTIDE SEQUENCE [LARGE SCALE GENOMIC DNA]</scope>
    <source>
        <strain evidence="6">Clone GOH B32 T37-40</strain>
    </source>
</reference>
<dbReference type="Gene3D" id="3.80.10.10">
    <property type="entry name" value="Ribonuclease Inhibitor"/>
    <property type="match status" value="1"/>
</dbReference>
<evidence type="ECO:0000313" key="6">
    <source>
        <dbReference type="EMBL" id="KAI5323708.1"/>
    </source>
</evidence>
<dbReference type="EMBL" id="JAJFAZ020000006">
    <property type="protein sequence ID" value="KAI5323708.1"/>
    <property type="molecule type" value="Genomic_DNA"/>
</dbReference>
<protein>
    <recommendedName>
        <fullName evidence="5">Leucine-rich repeat-containing N-terminal plant-type domain-containing protein</fullName>
    </recommendedName>
</protein>
<dbReference type="InterPro" id="IPR053211">
    <property type="entry name" value="DNA_repair-toleration"/>
</dbReference>
<comment type="caution">
    <text evidence="6">The sequence shown here is derived from an EMBL/GenBank/DDBJ whole genome shotgun (WGS) entry which is preliminary data.</text>
</comment>
<proteinExistence type="predicted"/>
<name>A0AAD4YWZ0_PRUDU</name>
<sequence>MRLDFDIDEFRQHLDTVLEVGIGIKTYVPPEERTEMTPKSPQSKPNPVAVDYVTTLCITKLSICTVGATQTNITADQSALLALKSHITSDPHNILVNWSTTTSVCNWVGITCGARHLRLASLNLSYMSFTGTIPPHLGNLSFLVALSFKNNNFHGSSTILWDPCHRGLDPSPNFKASICMAISFQIEVEWWMMGEGEGESPSLVVFRCGTPLALLRVVICGDTSLAKSPKSPSKKDIGGRKLGTRVPKVKGLPKAESCMSQGEVAGHEGAEGDTRYG</sequence>
<evidence type="ECO:0000256" key="4">
    <source>
        <dbReference type="SAM" id="MobiDB-lite"/>
    </source>
</evidence>
<keyword evidence="2" id="KW-0732">Signal</keyword>
<dbReference type="AlphaFoldDB" id="A0AAD4YWZ0"/>
<feature type="region of interest" description="Disordered" evidence="4">
    <location>
        <begin position="225"/>
        <end position="277"/>
    </location>
</feature>
<dbReference type="InterPro" id="IPR032675">
    <property type="entry name" value="LRR_dom_sf"/>
</dbReference>
<evidence type="ECO:0000259" key="5">
    <source>
        <dbReference type="Pfam" id="PF08263"/>
    </source>
</evidence>
<dbReference type="SUPFAM" id="SSF52058">
    <property type="entry name" value="L domain-like"/>
    <property type="match status" value="1"/>
</dbReference>
<evidence type="ECO:0000256" key="3">
    <source>
        <dbReference type="ARBA" id="ARBA00022737"/>
    </source>
</evidence>
<dbReference type="InterPro" id="IPR013210">
    <property type="entry name" value="LRR_N_plant-typ"/>
</dbReference>
<evidence type="ECO:0000256" key="1">
    <source>
        <dbReference type="ARBA" id="ARBA00022614"/>
    </source>
</evidence>
<keyword evidence="1" id="KW-0433">Leucine-rich repeat</keyword>
<dbReference type="Proteomes" id="UP001054821">
    <property type="component" value="Chromosome 6"/>
</dbReference>
<dbReference type="PANTHER" id="PTHR48060">
    <property type="entry name" value="DNA DAMAGE-REPAIR/TOLERATION PROTEIN DRT100"/>
    <property type="match status" value="1"/>
</dbReference>
<feature type="compositionally biased region" description="Basic and acidic residues" evidence="4">
    <location>
        <begin position="265"/>
        <end position="277"/>
    </location>
</feature>
<dbReference type="PANTHER" id="PTHR48060:SF21">
    <property type="entry name" value="L DOMAIN-LIKE PROTEIN"/>
    <property type="match status" value="1"/>
</dbReference>
<feature type="domain" description="Leucine-rich repeat-containing N-terminal plant-type" evidence="5">
    <location>
        <begin position="75"/>
        <end position="112"/>
    </location>
</feature>
<keyword evidence="7" id="KW-1185">Reference proteome</keyword>
<accession>A0AAD4YWZ0</accession>
<dbReference type="Pfam" id="PF08263">
    <property type="entry name" value="LRRNT_2"/>
    <property type="match status" value="1"/>
</dbReference>